<keyword evidence="2" id="KW-1185">Reference proteome</keyword>
<comment type="caution">
    <text evidence="1">The sequence shown here is derived from an EMBL/GenBank/DDBJ whole genome shotgun (WGS) entry which is preliminary data.</text>
</comment>
<protein>
    <submittedName>
        <fullName evidence="1">Uncharacterized protein</fullName>
    </submittedName>
</protein>
<sequence>MRPQELTTRSIDTAGLIPLFDASRCVALQVEQNVSDLFSALAAYAADADATTTSLTLPARLWRESERMDEDEQGAAGADMFTVRTHAGVGAHAVPWRGRTVWVVMAVSRTPSMRGDFPRSLFLYSELEGAPLQPLERGGGDAAAGDGPSPDAAATVAGITDNVASLDVASLEATPHAVAREHLTSFVKHVLAWERTRCESRLPTHFELFRWKVEDPTRGRWQAQGVHLSRSVDSVILDSRLRDDLLADARAFGDPAARSWYAAHGVPYRRAYLFYGPPGTGKSSFVRVLAGCLQRSVSFLQCSHKMSDALLADAFRDAPRNTLMVVEDIDTLFAASVGGEAGQREARAGVGITLSGLLNALDGLISGTGGRITILSSNHPGLLDAALVRPGRVDKALRFARPGRDALAALFASFYPGPDAAAVAAAAAFADAVEGGGHSEASRSIASLQQLFIKHRNEPDPAVVVADVIPFLDAVEESRGEMEEGKRRDGASLYV</sequence>
<accession>A0ACC3BKJ7</accession>
<organism evidence="1 2">
    <name type="scientific">Pyropia yezoensis</name>
    <name type="common">Susabi-nori</name>
    <name type="synonym">Porphyra yezoensis</name>
    <dbReference type="NCBI Taxonomy" id="2788"/>
    <lineage>
        <taxon>Eukaryota</taxon>
        <taxon>Rhodophyta</taxon>
        <taxon>Bangiophyceae</taxon>
        <taxon>Bangiales</taxon>
        <taxon>Bangiaceae</taxon>
        <taxon>Pyropia</taxon>
    </lineage>
</organism>
<dbReference type="Proteomes" id="UP000798662">
    <property type="component" value="Chromosome 1"/>
</dbReference>
<evidence type="ECO:0000313" key="2">
    <source>
        <dbReference type="Proteomes" id="UP000798662"/>
    </source>
</evidence>
<evidence type="ECO:0000313" key="1">
    <source>
        <dbReference type="EMBL" id="KAK1858465.1"/>
    </source>
</evidence>
<name>A0ACC3BKJ7_PYRYE</name>
<reference evidence="1" key="1">
    <citation type="submission" date="2019-11" db="EMBL/GenBank/DDBJ databases">
        <title>Nori genome reveals adaptations in red seaweeds to the harsh intertidal environment.</title>
        <authorList>
            <person name="Wang D."/>
            <person name="Mao Y."/>
        </authorList>
    </citation>
    <scope>NUCLEOTIDE SEQUENCE</scope>
    <source>
        <tissue evidence="1">Gametophyte</tissue>
    </source>
</reference>
<gene>
    <name evidence="1" type="ORF">I4F81_001070</name>
</gene>
<proteinExistence type="predicted"/>
<dbReference type="EMBL" id="CM020618">
    <property type="protein sequence ID" value="KAK1858465.1"/>
    <property type="molecule type" value="Genomic_DNA"/>
</dbReference>